<feature type="compositionally biased region" description="Basic and acidic residues" evidence="1">
    <location>
        <begin position="121"/>
        <end position="130"/>
    </location>
</feature>
<proteinExistence type="predicted"/>
<sequence length="218" mass="23535">MRKFLLLLMTFTIFLSFSACGGRNSREKEEAELDAVSSSMTGTLTKYTGSEISIETDEGQKLSFEDCSSTEVDCVNGIIPGNEVTLIYVGGIDGTDTSNVRVRRIITKDDNSSVMALAEKARDGISRSEDGTYSEDKEEENGAGQDLPDSGVEVESTHETAYVVSPVNVRADAQSGSEVLGVLDGGDSVTVTGICANGWYRVIYDGETGYVWRDYLSL</sequence>
<dbReference type="InterPro" id="IPR003646">
    <property type="entry name" value="SH3-like_bac-type"/>
</dbReference>
<dbReference type="AlphaFoldDB" id="A0A9D1TE20"/>
<feature type="domain" description="SH3b" evidence="3">
    <location>
        <begin position="158"/>
        <end position="218"/>
    </location>
</feature>
<gene>
    <name evidence="4" type="ORF">H9747_00175</name>
</gene>
<dbReference type="PROSITE" id="PS51257">
    <property type="entry name" value="PROKAR_LIPOPROTEIN"/>
    <property type="match status" value="1"/>
</dbReference>
<dbReference type="Pfam" id="PF08239">
    <property type="entry name" value="SH3_3"/>
    <property type="match status" value="1"/>
</dbReference>
<organism evidence="4 5">
    <name type="scientific">Candidatus Blautia stercorigallinarum</name>
    <dbReference type="NCBI Taxonomy" id="2838501"/>
    <lineage>
        <taxon>Bacteria</taxon>
        <taxon>Bacillati</taxon>
        <taxon>Bacillota</taxon>
        <taxon>Clostridia</taxon>
        <taxon>Lachnospirales</taxon>
        <taxon>Lachnospiraceae</taxon>
        <taxon>Blautia</taxon>
    </lineage>
</organism>
<reference evidence="4" key="2">
    <citation type="submission" date="2021-04" db="EMBL/GenBank/DDBJ databases">
        <authorList>
            <person name="Gilroy R."/>
        </authorList>
    </citation>
    <scope>NUCLEOTIDE SEQUENCE</scope>
    <source>
        <strain evidence="4">CHK195-9823</strain>
    </source>
</reference>
<comment type="caution">
    <text evidence="4">The sequence shown here is derived from an EMBL/GenBank/DDBJ whole genome shotgun (WGS) entry which is preliminary data.</text>
</comment>
<dbReference type="EMBL" id="DXIQ01000003">
    <property type="protein sequence ID" value="HIV37410.1"/>
    <property type="molecule type" value="Genomic_DNA"/>
</dbReference>
<protein>
    <submittedName>
        <fullName evidence="4">SH3 domain-containing protein</fullName>
    </submittedName>
</protein>
<feature type="compositionally biased region" description="Acidic residues" evidence="1">
    <location>
        <begin position="132"/>
        <end position="141"/>
    </location>
</feature>
<dbReference type="Gene3D" id="2.30.30.40">
    <property type="entry name" value="SH3 Domains"/>
    <property type="match status" value="1"/>
</dbReference>
<feature type="region of interest" description="Disordered" evidence="1">
    <location>
        <begin position="121"/>
        <end position="154"/>
    </location>
</feature>
<evidence type="ECO:0000259" key="3">
    <source>
        <dbReference type="PROSITE" id="PS51781"/>
    </source>
</evidence>
<keyword evidence="2" id="KW-0732">Signal</keyword>
<evidence type="ECO:0000313" key="5">
    <source>
        <dbReference type="Proteomes" id="UP000886814"/>
    </source>
</evidence>
<dbReference type="SMART" id="SM00287">
    <property type="entry name" value="SH3b"/>
    <property type="match status" value="1"/>
</dbReference>
<evidence type="ECO:0000256" key="2">
    <source>
        <dbReference type="SAM" id="SignalP"/>
    </source>
</evidence>
<evidence type="ECO:0000256" key="1">
    <source>
        <dbReference type="SAM" id="MobiDB-lite"/>
    </source>
</evidence>
<evidence type="ECO:0000313" key="4">
    <source>
        <dbReference type="EMBL" id="HIV37410.1"/>
    </source>
</evidence>
<feature type="signal peptide" evidence="2">
    <location>
        <begin position="1"/>
        <end position="21"/>
    </location>
</feature>
<reference evidence="4" key="1">
    <citation type="journal article" date="2021" name="PeerJ">
        <title>Extensive microbial diversity within the chicken gut microbiome revealed by metagenomics and culture.</title>
        <authorList>
            <person name="Gilroy R."/>
            <person name="Ravi A."/>
            <person name="Getino M."/>
            <person name="Pursley I."/>
            <person name="Horton D.L."/>
            <person name="Alikhan N.F."/>
            <person name="Baker D."/>
            <person name="Gharbi K."/>
            <person name="Hall N."/>
            <person name="Watson M."/>
            <person name="Adriaenssens E.M."/>
            <person name="Foster-Nyarko E."/>
            <person name="Jarju S."/>
            <person name="Secka A."/>
            <person name="Antonio M."/>
            <person name="Oren A."/>
            <person name="Chaudhuri R.R."/>
            <person name="La Ragione R."/>
            <person name="Hildebrand F."/>
            <person name="Pallen M.J."/>
        </authorList>
    </citation>
    <scope>NUCLEOTIDE SEQUENCE</scope>
    <source>
        <strain evidence="4">CHK195-9823</strain>
    </source>
</reference>
<feature type="chain" id="PRO_5038349965" evidence="2">
    <location>
        <begin position="22"/>
        <end position="218"/>
    </location>
</feature>
<dbReference type="Proteomes" id="UP000886814">
    <property type="component" value="Unassembled WGS sequence"/>
</dbReference>
<name>A0A9D1TE20_9FIRM</name>
<accession>A0A9D1TE20</accession>
<dbReference type="PROSITE" id="PS51781">
    <property type="entry name" value="SH3B"/>
    <property type="match status" value="1"/>
</dbReference>